<comment type="caution">
    <text evidence="2">The sequence shown here is derived from an EMBL/GenBank/DDBJ whole genome shotgun (WGS) entry which is preliminary data.</text>
</comment>
<name>A0A2Z6RC15_9GLOM</name>
<gene>
    <name evidence="2" type="ORF">RclHR1_00360032</name>
</gene>
<accession>A0A2Z6RC15</accession>
<dbReference type="EMBL" id="BEXD01002890">
    <property type="protein sequence ID" value="GBB99683.1"/>
    <property type="molecule type" value="Genomic_DNA"/>
</dbReference>
<dbReference type="AlphaFoldDB" id="A0A2Z6RC15"/>
<sequence length="183" mass="20858">MVSASWNLSERKQREKFQAVIIGIPADMTESSLFPNCTPSRFLAESGMKSFKIIKESSGQRKLIGYFATWDQVSKCISTPQLWNDVNLLWCRYSSPRLGFKKHPPVRIGNTGNTSRRFKPPHPNTNQQFSDNHRCHNQNKKENTSSNSGSTYKKNSRSKSNQSNRPDVKHLVAGLKALLEQFI</sequence>
<dbReference type="Proteomes" id="UP000247702">
    <property type="component" value="Unassembled WGS sequence"/>
</dbReference>
<evidence type="ECO:0000313" key="3">
    <source>
        <dbReference type="Proteomes" id="UP000247702"/>
    </source>
</evidence>
<evidence type="ECO:0000256" key="1">
    <source>
        <dbReference type="SAM" id="MobiDB-lite"/>
    </source>
</evidence>
<keyword evidence="3" id="KW-1185">Reference proteome</keyword>
<evidence type="ECO:0000313" key="2">
    <source>
        <dbReference type="EMBL" id="GBB99683.1"/>
    </source>
</evidence>
<proteinExistence type="predicted"/>
<feature type="region of interest" description="Disordered" evidence="1">
    <location>
        <begin position="102"/>
        <end position="168"/>
    </location>
</feature>
<organism evidence="2 3">
    <name type="scientific">Rhizophagus clarus</name>
    <dbReference type="NCBI Taxonomy" id="94130"/>
    <lineage>
        <taxon>Eukaryota</taxon>
        <taxon>Fungi</taxon>
        <taxon>Fungi incertae sedis</taxon>
        <taxon>Mucoromycota</taxon>
        <taxon>Glomeromycotina</taxon>
        <taxon>Glomeromycetes</taxon>
        <taxon>Glomerales</taxon>
        <taxon>Glomeraceae</taxon>
        <taxon>Rhizophagus</taxon>
    </lineage>
</organism>
<feature type="compositionally biased region" description="Basic and acidic residues" evidence="1">
    <location>
        <begin position="131"/>
        <end position="143"/>
    </location>
</feature>
<reference evidence="2 3" key="1">
    <citation type="submission" date="2017-11" db="EMBL/GenBank/DDBJ databases">
        <title>The genome of Rhizophagus clarus HR1 reveals common genetic basis of auxotrophy among arbuscular mycorrhizal fungi.</title>
        <authorList>
            <person name="Kobayashi Y."/>
        </authorList>
    </citation>
    <scope>NUCLEOTIDE SEQUENCE [LARGE SCALE GENOMIC DNA]</scope>
    <source>
        <strain evidence="2 3">HR1</strain>
    </source>
</reference>
<protein>
    <submittedName>
        <fullName evidence="2">Uncharacterized protein</fullName>
    </submittedName>
</protein>